<sequence>MNRQADQPPVYLLHGLLGTGYGHFSGQIRAWEGRYPVVPVDLPGHGRCRLDAGPDYLDTALNYVTTIIERFGAPGRLVAASYLGGPLAVRCAAARPDLVDSLVLTGFAPGLRRDVFVTLLAGFGPLVDADPALVAEYDRLHGTRWRATLAAFTAHVERAYEDTALVRPEALAALDTDTLLINGTLKSVELAAARDAGRFGPRVHGHVIDGAGHIASHDAPDEFNSAVEAFWRKESRQ</sequence>
<evidence type="ECO:0000259" key="1">
    <source>
        <dbReference type="Pfam" id="PF12697"/>
    </source>
</evidence>
<dbReference type="InterPro" id="IPR000073">
    <property type="entry name" value="AB_hydrolase_1"/>
</dbReference>
<proteinExistence type="predicted"/>
<dbReference type="PANTHER" id="PTHR43194:SF5">
    <property type="entry name" value="PIMELOYL-[ACYL-CARRIER PROTEIN] METHYL ESTER ESTERASE"/>
    <property type="match status" value="1"/>
</dbReference>
<dbReference type="GO" id="GO:0003824">
    <property type="term" value="F:catalytic activity"/>
    <property type="evidence" value="ECO:0007669"/>
    <property type="project" value="UniProtKB-ARBA"/>
</dbReference>
<dbReference type="PANTHER" id="PTHR43194">
    <property type="entry name" value="HYDROLASE ALPHA/BETA FOLD FAMILY"/>
    <property type="match status" value="1"/>
</dbReference>
<evidence type="ECO:0000313" key="3">
    <source>
        <dbReference type="Proteomes" id="UP000198242"/>
    </source>
</evidence>
<dbReference type="InterPro" id="IPR050228">
    <property type="entry name" value="Carboxylesterase_BioH"/>
</dbReference>
<feature type="domain" description="AB hydrolase-1" evidence="1">
    <location>
        <begin position="10"/>
        <end position="225"/>
    </location>
</feature>
<dbReference type="Proteomes" id="UP000198242">
    <property type="component" value="Chromosome I"/>
</dbReference>
<reference evidence="3" key="1">
    <citation type="submission" date="2016-06" db="EMBL/GenBank/DDBJ databases">
        <authorList>
            <person name="Varghese N."/>
            <person name="Submissions Spin"/>
        </authorList>
    </citation>
    <scope>NUCLEOTIDE SEQUENCE [LARGE SCALE GENOMIC DNA]</scope>
    <source>
        <strain evidence="3">DSM 43909</strain>
    </source>
</reference>
<dbReference type="SUPFAM" id="SSF53474">
    <property type="entry name" value="alpha/beta-Hydrolases"/>
    <property type="match status" value="1"/>
</dbReference>
<dbReference type="EMBL" id="LT607411">
    <property type="protein sequence ID" value="SCF35171.1"/>
    <property type="molecule type" value="Genomic_DNA"/>
</dbReference>
<protein>
    <submittedName>
        <fullName evidence="2">Pimeloyl-ACP methyl ester carboxylesterase</fullName>
    </submittedName>
</protein>
<accession>A0A1C4ZQX7</accession>
<name>A0A1C4ZQX7_MICVI</name>
<dbReference type="Gene3D" id="3.40.50.1820">
    <property type="entry name" value="alpha/beta hydrolase"/>
    <property type="match status" value="1"/>
</dbReference>
<keyword evidence="3" id="KW-1185">Reference proteome</keyword>
<dbReference type="OrthoDB" id="3400345at2"/>
<dbReference type="InterPro" id="IPR029058">
    <property type="entry name" value="AB_hydrolase_fold"/>
</dbReference>
<dbReference type="RefSeq" id="WP_089009175.1">
    <property type="nucleotide sequence ID" value="NZ_LT607411.1"/>
</dbReference>
<dbReference type="Pfam" id="PF12697">
    <property type="entry name" value="Abhydrolase_6"/>
    <property type="match status" value="1"/>
</dbReference>
<organism evidence="2 3">
    <name type="scientific">Micromonospora viridifaciens</name>
    <dbReference type="NCBI Taxonomy" id="1881"/>
    <lineage>
        <taxon>Bacteria</taxon>
        <taxon>Bacillati</taxon>
        <taxon>Actinomycetota</taxon>
        <taxon>Actinomycetes</taxon>
        <taxon>Micromonosporales</taxon>
        <taxon>Micromonosporaceae</taxon>
        <taxon>Micromonospora</taxon>
    </lineage>
</organism>
<evidence type="ECO:0000313" key="2">
    <source>
        <dbReference type="EMBL" id="SCF35171.1"/>
    </source>
</evidence>
<dbReference type="AlphaFoldDB" id="A0A1C4ZQX7"/>
<gene>
    <name evidence="2" type="ORF">GA0074695_5939</name>
</gene>